<evidence type="ECO:0000313" key="2">
    <source>
        <dbReference type="Proteomes" id="UP000800039"/>
    </source>
</evidence>
<dbReference type="RefSeq" id="XP_040791897.1">
    <property type="nucleotide sequence ID" value="XM_040936744.1"/>
</dbReference>
<accession>A0A9P4LCN1</accession>
<sequence>MSIVRPRIRCKITLRVPTTRTYNTVRSPTTDFELQTKPKHRVAKIVTDLAHQLTIPNFNETSYSNNRQYAQLPPLLPAPTLHISHLLITKHTSNLYPLLALVAATASAQSATTAAATVLIPDCCVTETTTTVTVLEQKDLSAYFRRLGGCE</sequence>
<comment type="caution">
    <text evidence="1">The sequence shown here is derived from an EMBL/GenBank/DDBJ whole genome shotgun (WGS) entry which is preliminary data.</text>
</comment>
<name>A0A9P4LCN1_9PLEO</name>
<gene>
    <name evidence="1" type="ORF">K460DRAFT_404565</name>
</gene>
<protein>
    <submittedName>
        <fullName evidence="1">Uncharacterized protein</fullName>
    </submittedName>
</protein>
<dbReference type="Proteomes" id="UP000800039">
    <property type="component" value="Unassembled WGS sequence"/>
</dbReference>
<dbReference type="EMBL" id="ML976615">
    <property type="protein sequence ID" value="KAF1849334.1"/>
    <property type="molecule type" value="Genomic_DNA"/>
</dbReference>
<reference evidence="1" key="1">
    <citation type="submission" date="2020-01" db="EMBL/GenBank/DDBJ databases">
        <authorList>
            <consortium name="DOE Joint Genome Institute"/>
            <person name="Haridas S."/>
            <person name="Albert R."/>
            <person name="Binder M."/>
            <person name="Bloem J."/>
            <person name="Labutti K."/>
            <person name="Salamov A."/>
            <person name="Andreopoulos B."/>
            <person name="Baker S.E."/>
            <person name="Barry K."/>
            <person name="Bills G."/>
            <person name="Bluhm B.H."/>
            <person name="Cannon C."/>
            <person name="Castanera R."/>
            <person name="Culley D.E."/>
            <person name="Daum C."/>
            <person name="Ezra D."/>
            <person name="Gonzalez J.B."/>
            <person name="Henrissat B."/>
            <person name="Kuo A."/>
            <person name="Liang C."/>
            <person name="Lipzen A."/>
            <person name="Lutzoni F."/>
            <person name="Magnuson J."/>
            <person name="Mondo S."/>
            <person name="Nolan M."/>
            <person name="Ohm R."/>
            <person name="Pangilinan J."/>
            <person name="Park H.-J."/>
            <person name="Ramirez L."/>
            <person name="Alfaro M."/>
            <person name="Sun H."/>
            <person name="Tritt A."/>
            <person name="Yoshinaga Y."/>
            <person name="Zwiers L.-H."/>
            <person name="Turgeon B.G."/>
            <person name="Goodwin S.B."/>
            <person name="Spatafora J.W."/>
            <person name="Crous P.W."/>
            <person name="Grigoriev I.V."/>
        </authorList>
    </citation>
    <scope>NUCLEOTIDE SEQUENCE</scope>
    <source>
        <strain evidence="1">CBS 394.84</strain>
    </source>
</reference>
<dbReference type="AlphaFoldDB" id="A0A9P4LCN1"/>
<proteinExistence type="predicted"/>
<dbReference type="GeneID" id="63853994"/>
<keyword evidence="2" id="KW-1185">Reference proteome</keyword>
<organism evidence="1 2">
    <name type="scientific">Cucurbitaria berberidis CBS 394.84</name>
    <dbReference type="NCBI Taxonomy" id="1168544"/>
    <lineage>
        <taxon>Eukaryota</taxon>
        <taxon>Fungi</taxon>
        <taxon>Dikarya</taxon>
        <taxon>Ascomycota</taxon>
        <taxon>Pezizomycotina</taxon>
        <taxon>Dothideomycetes</taxon>
        <taxon>Pleosporomycetidae</taxon>
        <taxon>Pleosporales</taxon>
        <taxon>Pleosporineae</taxon>
        <taxon>Cucurbitariaceae</taxon>
        <taxon>Cucurbitaria</taxon>
    </lineage>
</organism>
<evidence type="ECO:0000313" key="1">
    <source>
        <dbReference type="EMBL" id="KAF1849334.1"/>
    </source>
</evidence>